<dbReference type="EMBL" id="JAUJYO010000020">
    <property type="protein sequence ID" value="KAK1285800.1"/>
    <property type="molecule type" value="Genomic_DNA"/>
</dbReference>
<evidence type="ECO:0000313" key="3">
    <source>
        <dbReference type="Proteomes" id="UP001180020"/>
    </source>
</evidence>
<keyword evidence="3" id="KW-1185">Reference proteome</keyword>
<comment type="caution">
    <text evidence="2">The sequence shown here is derived from an EMBL/GenBank/DDBJ whole genome shotgun (WGS) entry which is preliminary data.</text>
</comment>
<reference evidence="2" key="2">
    <citation type="submission" date="2023-06" db="EMBL/GenBank/DDBJ databases">
        <authorList>
            <person name="Ma L."/>
            <person name="Liu K.-W."/>
            <person name="Li Z."/>
            <person name="Hsiao Y.-Y."/>
            <person name="Qi Y."/>
            <person name="Fu T."/>
            <person name="Tang G."/>
            <person name="Zhang D."/>
            <person name="Sun W.-H."/>
            <person name="Liu D.-K."/>
            <person name="Li Y."/>
            <person name="Chen G.-Z."/>
            <person name="Liu X.-D."/>
            <person name="Liao X.-Y."/>
            <person name="Jiang Y.-T."/>
            <person name="Yu X."/>
            <person name="Hao Y."/>
            <person name="Huang J."/>
            <person name="Zhao X.-W."/>
            <person name="Ke S."/>
            <person name="Chen Y.-Y."/>
            <person name="Wu W.-L."/>
            <person name="Hsu J.-L."/>
            <person name="Lin Y.-F."/>
            <person name="Huang M.-D."/>
            <person name="Li C.-Y."/>
            <person name="Huang L."/>
            <person name="Wang Z.-W."/>
            <person name="Zhao X."/>
            <person name="Zhong W.-Y."/>
            <person name="Peng D.-H."/>
            <person name="Ahmad S."/>
            <person name="Lan S."/>
            <person name="Zhang J.-S."/>
            <person name="Tsai W.-C."/>
            <person name="Van De Peer Y."/>
            <person name="Liu Z.-J."/>
        </authorList>
    </citation>
    <scope>NUCLEOTIDE SEQUENCE</scope>
    <source>
        <strain evidence="2">CP</strain>
        <tissue evidence="2">Leaves</tissue>
    </source>
</reference>
<proteinExistence type="predicted"/>
<dbReference type="InterPro" id="IPR011333">
    <property type="entry name" value="SKP1/BTB/POZ_sf"/>
</dbReference>
<organism evidence="2 3">
    <name type="scientific">Acorus calamus</name>
    <name type="common">Sweet flag</name>
    <dbReference type="NCBI Taxonomy" id="4465"/>
    <lineage>
        <taxon>Eukaryota</taxon>
        <taxon>Viridiplantae</taxon>
        <taxon>Streptophyta</taxon>
        <taxon>Embryophyta</taxon>
        <taxon>Tracheophyta</taxon>
        <taxon>Spermatophyta</taxon>
        <taxon>Magnoliopsida</taxon>
        <taxon>Liliopsida</taxon>
        <taxon>Acoraceae</taxon>
        <taxon>Acorus</taxon>
    </lineage>
</organism>
<dbReference type="Gene3D" id="3.30.710.10">
    <property type="entry name" value="Potassium Channel Kv1.1, Chain A"/>
    <property type="match status" value="1"/>
</dbReference>
<sequence>MAVRDHDRVRFNVGERIFETTMTTLANAGRDSMLEAMLDDKLVPRRRGGPN</sequence>
<name>A0AAV9CAV5_ACOCL</name>
<gene>
    <name evidence="2" type="ORF">QJS10_CPB20g00734</name>
</gene>
<evidence type="ECO:0000313" key="2">
    <source>
        <dbReference type="EMBL" id="KAK1285800.1"/>
    </source>
</evidence>
<evidence type="ECO:0000256" key="1">
    <source>
        <dbReference type="ARBA" id="ARBA00004906"/>
    </source>
</evidence>
<protein>
    <submittedName>
        <fullName evidence="2">BTB/POZ domain-containing protein</fullName>
    </submittedName>
</protein>
<reference evidence="2" key="1">
    <citation type="journal article" date="2023" name="Nat. Commun.">
        <title>Diploid and tetraploid genomes of Acorus and the evolution of monocots.</title>
        <authorList>
            <person name="Ma L."/>
            <person name="Liu K.W."/>
            <person name="Li Z."/>
            <person name="Hsiao Y.Y."/>
            <person name="Qi Y."/>
            <person name="Fu T."/>
            <person name="Tang G.D."/>
            <person name="Zhang D."/>
            <person name="Sun W.H."/>
            <person name="Liu D.K."/>
            <person name="Li Y."/>
            <person name="Chen G.Z."/>
            <person name="Liu X.D."/>
            <person name="Liao X.Y."/>
            <person name="Jiang Y.T."/>
            <person name="Yu X."/>
            <person name="Hao Y."/>
            <person name="Huang J."/>
            <person name="Zhao X.W."/>
            <person name="Ke S."/>
            <person name="Chen Y.Y."/>
            <person name="Wu W.L."/>
            <person name="Hsu J.L."/>
            <person name="Lin Y.F."/>
            <person name="Huang M.D."/>
            <person name="Li C.Y."/>
            <person name="Huang L."/>
            <person name="Wang Z.W."/>
            <person name="Zhao X."/>
            <person name="Zhong W.Y."/>
            <person name="Peng D.H."/>
            <person name="Ahmad S."/>
            <person name="Lan S."/>
            <person name="Zhang J.S."/>
            <person name="Tsai W.C."/>
            <person name="Van de Peer Y."/>
            <person name="Liu Z.J."/>
        </authorList>
    </citation>
    <scope>NUCLEOTIDE SEQUENCE</scope>
    <source>
        <strain evidence="2">CP</strain>
    </source>
</reference>
<comment type="pathway">
    <text evidence="1">Protein modification; protein ubiquitination.</text>
</comment>
<dbReference type="Proteomes" id="UP001180020">
    <property type="component" value="Unassembled WGS sequence"/>
</dbReference>
<dbReference type="AlphaFoldDB" id="A0AAV9CAV5"/>
<accession>A0AAV9CAV5</accession>